<sequence>MKSSRVDSPYTAKDPSHGFFLWSGLTWMQKEERFCDVTLKIGKDRKLRAHRAVLALSSKYFEALFGANWVEGKSNEVELLDFDEDAITSLVRFVYSGTVDITTDNVQYILEVANYLGIEFVQKECIRFLEENLNKNNCLNALQIADTFAFEYLREEAKLVAVRYFTEICMTQDFIHLPHHLLTELLREESICVVVDNLIPRADKRESVVLQAVFRYVQYDLGKRADLLPKLLALVRLPTLSKEHLQEVSKHSLIIGCRCEAIVEKAMKVKSDETGDGSTDSKWAKRRDFAKCVVTWGRTFVGTQQIPSKKKFITGRYFLEDSIDGVNDEGVYITGITVWRNSPTEEPRSICGLEVFYSNNSRWLYGVKLGQKQNEIFLKENEKIVKVEVQSGTLINSLAFYTNKDSYGGLKSYRGFCPDYQGSCQGSHATVRSQSPPGICGFLAGVAGETCEFQGQPCITRLQFAWKTFVCNDVAITPRFEYFEPGKCEIVNRPLRPCQKQ</sequence>
<dbReference type="Gene3D" id="2.100.10.30">
    <property type="entry name" value="Jacalin-like lectin domain"/>
    <property type="match status" value="1"/>
</dbReference>
<dbReference type="SMART" id="SM00875">
    <property type="entry name" value="BACK"/>
    <property type="match status" value="1"/>
</dbReference>
<keyword evidence="5" id="KW-1185">Reference proteome</keyword>
<keyword evidence="1" id="KW-0880">Kelch repeat</keyword>
<dbReference type="AlphaFoldDB" id="A0AAU9XYF2"/>
<evidence type="ECO:0000256" key="2">
    <source>
        <dbReference type="ARBA" id="ARBA00022737"/>
    </source>
</evidence>
<protein>
    <recommendedName>
        <fullName evidence="3">BTB domain-containing protein</fullName>
    </recommendedName>
</protein>
<dbReference type="Gene3D" id="3.30.710.10">
    <property type="entry name" value="Potassium Channel Kv1.1, Chain A"/>
    <property type="match status" value="1"/>
</dbReference>
<evidence type="ECO:0000256" key="1">
    <source>
        <dbReference type="ARBA" id="ARBA00022441"/>
    </source>
</evidence>
<dbReference type="EMBL" id="CALNXJ010000080">
    <property type="protein sequence ID" value="CAH3161607.1"/>
    <property type="molecule type" value="Genomic_DNA"/>
</dbReference>
<dbReference type="Gene3D" id="1.25.40.420">
    <property type="match status" value="1"/>
</dbReference>
<dbReference type="PROSITE" id="PS50097">
    <property type="entry name" value="BTB"/>
    <property type="match status" value="1"/>
</dbReference>
<evidence type="ECO:0000259" key="3">
    <source>
        <dbReference type="PROSITE" id="PS50097"/>
    </source>
</evidence>
<dbReference type="SUPFAM" id="SSF51101">
    <property type="entry name" value="Mannose-binding lectins"/>
    <property type="match status" value="1"/>
</dbReference>
<dbReference type="InterPro" id="IPR036404">
    <property type="entry name" value="Jacalin-like_lectin_dom_sf"/>
</dbReference>
<dbReference type="InterPro" id="IPR001229">
    <property type="entry name" value="Jacalin-like_lectin_dom"/>
</dbReference>
<dbReference type="Pfam" id="PF00651">
    <property type="entry name" value="BTB"/>
    <property type="match status" value="1"/>
</dbReference>
<comment type="caution">
    <text evidence="4">The sequence shown here is derived from an EMBL/GenBank/DDBJ whole genome shotgun (WGS) entry which is preliminary data.</text>
</comment>
<dbReference type="InterPro" id="IPR011705">
    <property type="entry name" value="BACK"/>
</dbReference>
<keyword evidence="2" id="KW-0677">Repeat</keyword>
<dbReference type="SUPFAM" id="SSF54695">
    <property type="entry name" value="POZ domain"/>
    <property type="match status" value="1"/>
</dbReference>
<dbReference type="InterPro" id="IPR000210">
    <property type="entry name" value="BTB/POZ_dom"/>
</dbReference>
<evidence type="ECO:0000313" key="4">
    <source>
        <dbReference type="EMBL" id="CAH3161607.1"/>
    </source>
</evidence>
<dbReference type="Pfam" id="PF07707">
    <property type="entry name" value="BACK"/>
    <property type="match status" value="1"/>
</dbReference>
<dbReference type="PANTHER" id="PTHR24412">
    <property type="entry name" value="KELCH PROTEIN"/>
    <property type="match status" value="1"/>
</dbReference>
<accession>A0AAU9XYF2</accession>
<organism evidence="4 5">
    <name type="scientific">Pocillopora meandrina</name>
    <dbReference type="NCBI Taxonomy" id="46732"/>
    <lineage>
        <taxon>Eukaryota</taxon>
        <taxon>Metazoa</taxon>
        <taxon>Cnidaria</taxon>
        <taxon>Anthozoa</taxon>
        <taxon>Hexacorallia</taxon>
        <taxon>Scleractinia</taxon>
        <taxon>Astrocoeniina</taxon>
        <taxon>Pocilloporidae</taxon>
        <taxon>Pocillopora</taxon>
    </lineage>
</organism>
<dbReference type="Proteomes" id="UP001159428">
    <property type="component" value="Unassembled WGS sequence"/>
</dbReference>
<dbReference type="SMART" id="SM00225">
    <property type="entry name" value="BTB"/>
    <property type="match status" value="1"/>
</dbReference>
<name>A0AAU9XYF2_9CNID</name>
<dbReference type="InterPro" id="IPR011333">
    <property type="entry name" value="SKP1/BTB/POZ_sf"/>
</dbReference>
<dbReference type="PANTHER" id="PTHR24412:SF489">
    <property type="entry name" value="RING FINGER DOMAIN AND KELCH REPEAT-CONTAINING PROTEIN DDB_G0271372"/>
    <property type="match status" value="1"/>
</dbReference>
<feature type="domain" description="BTB" evidence="3">
    <location>
        <begin position="35"/>
        <end position="103"/>
    </location>
</feature>
<proteinExistence type="predicted"/>
<gene>
    <name evidence="4" type="ORF">PMEA_00033857</name>
</gene>
<reference evidence="4 5" key="1">
    <citation type="submission" date="2022-05" db="EMBL/GenBank/DDBJ databases">
        <authorList>
            <consortium name="Genoscope - CEA"/>
            <person name="William W."/>
        </authorList>
    </citation>
    <scope>NUCLEOTIDE SEQUENCE [LARGE SCALE GENOMIC DNA]</scope>
</reference>
<evidence type="ECO:0000313" key="5">
    <source>
        <dbReference type="Proteomes" id="UP001159428"/>
    </source>
</evidence>
<dbReference type="Pfam" id="PF01419">
    <property type="entry name" value="Jacalin"/>
    <property type="match status" value="1"/>
</dbReference>